<sequence length="68" mass="7922">MKREAFLRELRAEARKGGLEFRVIEGRGKGSHYRVHIGERFTTVQSGELTPLMMRRIRKQLGLEDGHE</sequence>
<reference evidence="1" key="2">
    <citation type="submission" date="2020-09" db="EMBL/GenBank/DDBJ databases">
        <authorList>
            <person name="Sun Q."/>
            <person name="Zhou Y."/>
        </authorList>
    </citation>
    <scope>NUCLEOTIDE SEQUENCE</scope>
    <source>
        <strain evidence="1">CGMCC 1.15493</strain>
    </source>
</reference>
<proteinExistence type="predicted"/>
<dbReference type="EMBL" id="BMJJ01000002">
    <property type="protein sequence ID" value="GGD09203.1"/>
    <property type="molecule type" value="Genomic_DNA"/>
</dbReference>
<dbReference type="AlphaFoldDB" id="A0A916XTJ1"/>
<dbReference type="RefSeq" id="WP_188849484.1">
    <property type="nucleotide sequence ID" value="NZ_BMJJ01000002.1"/>
</dbReference>
<evidence type="ECO:0000313" key="1">
    <source>
        <dbReference type="EMBL" id="GGD09203.1"/>
    </source>
</evidence>
<gene>
    <name evidence="1" type="ORF">GCM10011335_10080</name>
</gene>
<name>A0A916XTJ1_9HYPH</name>
<accession>A0A916XTJ1</accession>
<evidence type="ECO:0008006" key="3">
    <source>
        <dbReference type="Google" id="ProtNLM"/>
    </source>
</evidence>
<keyword evidence="2" id="KW-1185">Reference proteome</keyword>
<reference evidence="1" key="1">
    <citation type="journal article" date="2014" name="Int. J. Syst. Evol. Microbiol.">
        <title>Complete genome sequence of Corynebacterium casei LMG S-19264T (=DSM 44701T), isolated from a smear-ripened cheese.</title>
        <authorList>
            <consortium name="US DOE Joint Genome Institute (JGI-PGF)"/>
            <person name="Walter F."/>
            <person name="Albersmeier A."/>
            <person name="Kalinowski J."/>
            <person name="Ruckert C."/>
        </authorList>
    </citation>
    <scope>NUCLEOTIDE SEQUENCE</scope>
    <source>
        <strain evidence="1">CGMCC 1.15493</strain>
    </source>
</reference>
<organism evidence="1 2">
    <name type="scientific">Aureimonas glaciei</name>
    <dbReference type="NCBI Taxonomy" id="1776957"/>
    <lineage>
        <taxon>Bacteria</taxon>
        <taxon>Pseudomonadati</taxon>
        <taxon>Pseudomonadota</taxon>
        <taxon>Alphaproteobacteria</taxon>
        <taxon>Hyphomicrobiales</taxon>
        <taxon>Aurantimonadaceae</taxon>
        <taxon>Aureimonas</taxon>
    </lineage>
</organism>
<comment type="caution">
    <text evidence="1">The sequence shown here is derived from an EMBL/GenBank/DDBJ whole genome shotgun (WGS) entry which is preliminary data.</text>
</comment>
<evidence type="ECO:0000313" key="2">
    <source>
        <dbReference type="Proteomes" id="UP000613160"/>
    </source>
</evidence>
<dbReference type="Proteomes" id="UP000613160">
    <property type="component" value="Unassembled WGS sequence"/>
</dbReference>
<protein>
    <recommendedName>
        <fullName evidence="3">Type II toxin-antitoxin system HicA family toxin</fullName>
    </recommendedName>
</protein>